<sequence length="272" mass="28926">MNDPVSSPFVRVGREGGVVTLTLSRPDALNRFTTGDQFLELASRIREVNADPTAHALVITGEGRAFCAGGDIRKMAAREEFSAGSVADIQQRYRQTVHQVPLALAEADIPTIAAVNGAAYGAGCDLACFCDIRLAARSATFTVSFAQLGIVSGDGGSWMLPRLVGRSKAMELTFTADPVDAEAALRIGLVSSVVDDEALLPQAHGLAQRIARHPAQAMRMNKRLLRDSEQMNLSGHLDLVAALQAIAHVSPEHLAAVEAAVAGLQRRGPRLR</sequence>
<comment type="similarity">
    <text evidence="1">Belongs to the enoyl-CoA hydratase/isomerase family.</text>
</comment>
<keyword evidence="2" id="KW-0456">Lyase</keyword>
<dbReference type="Gene3D" id="1.10.12.10">
    <property type="entry name" value="Lyase 2-enoyl-coa Hydratase, Chain A, domain 2"/>
    <property type="match status" value="1"/>
</dbReference>
<dbReference type="SUPFAM" id="SSF52096">
    <property type="entry name" value="ClpP/crotonase"/>
    <property type="match status" value="1"/>
</dbReference>
<keyword evidence="4" id="KW-1185">Reference proteome</keyword>
<gene>
    <name evidence="3" type="ORF">ACFFGG_05730</name>
</gene>
<evidence type="ECO:0000256" key="1">
    <source>
        <dbReference type="ARBA" id="ARBA00005254"/>
    </source>
</evidence>
<comment type="caution">
    <text evidence="3">The sequence shown here is derived from an EMBL/GenBank/DDBJ whole genome shotgun (WGS) entry which is preliminary data.</text>
</comment>
<name>A0ABV6PQC6_9BURK</name>
<dbReference type="InterPro" id="IPR029045">
    <property type="entry name" value="ClpP/crotonase-like_dom_sf"/>
</dbReference>
<evidence type="ECO:0000313" key="4">
    <source>
        <dbReference type="Proteomes" id="UP001589834"/>
    </source>
</evidence>
<organism evidence="3 4">
    <name type="scientific">Ottowia pentelensis</name>
    <dbReference type="NCBI Taxonomy" id="511108"/>
    <lineage>
        <taxon>Bacteria</taxon>
        <taxon>Pseudomonadati</taxon>
        <taxon>Pseudomonadota</taxon>
        <taxon>Betaproteobacteria</taxon>
        <taxon>Burkholderiales</taxon>
        <taxon>Comamonadaceae</taxon>
        <taxon>Ottowia</taxon>
    </lineage>
</organism>
<dbReference type="CDD" id="cd06558">
    <property type="entry name" value="crotonase-like"/>
    <property type="match status" value="1"/>
</dbReference>
<dbReference type="Gene3D" id="3.90.226.10">
    <property type="entry name" value="2-enoyl-CoA Hydratase, Chain A, domain 1"/>
    <property type="match status" value="1"/>
</dbReference>
<evidence type="ECO:0000256" key="2">
    <source>
        <dbReference type="ARBA" id="ARBA00023239"/>
    </source>
</evidence>
<accession>A0ABV6PQC6</accession>
<dbReference type="RefSeq" id="WP_377480887.1">
    <property type="nucleotide sequence ID" value="NZ_JBHLTN010000008.1"/>
</dbReference>
<dbReference type="Proteomes" id="UP001589834">
    <property type="component" value="Unassembled WGS sequence"/>
</dbReference>
<proteinExistence type="inferred from homology"/>
<dbReference type="InterPro" id="IPR001753">
    <property type="entry name" value="Enoyl-CoA_hydra/iso"/>
</dbReference>
<dbReference type="InterPro" id="IPR014748">
    <property type="entry name" value="Enoyl-CoA_hydra_C"/>
</dbReference>
<protein>
    <submittedName>
        <fullName evidence="3">Enoyl-CoA hydratase-related protein</fullName>
    </submittedName>
</protein>
<evidence type="ECO:0000313" key="3">
    <source>
        <dbReference type="EMBL" id="MFC0592052.1"/>
    </source>
</evidence>
<dbReference type="EMBL" id="JBHLTN010000008">
    <property type="protein sequence ID" value="MFC0592052.1"/>
    <property type="molecule type" value="Genomic_DNA"/>
</dbReference>
<dbReference type="PANTHER" id="PTHR11941:SF133">
    <property type="entry name" value="1,2-EPOXYPHENYLACETYL-COA ISOMERASE"/>
    <property type="match status" value="1"/>
</dbReference>
<reference evidence="3 4" key="1">
    <citation type="submission" date="2024-09" db="EMBL/GenBank/DDBJ databases">
        <authorList>
            <person name="Sun Q."/>
            <person name="Mori K."/>
        </authorList>
    </citation>
    <scope>NUCLEOTIDE SEQUENCE [LARGE SCALE GENOMIC DNA]</scope>
    <source>
        <strain evidence="3 4">NCAIM B.02336</strain>
    </source>
</reference>
<dbReference type="PANTHER" id="PTHR11941">
    <property type="entry name" value="ENOYL-COA HYDRATASE-RELATED"/>
    <property type="match status" value="1"/>
</dbReference>
<dbReference type="Pfam" id="PF00378">
    <property type="entry name" value="ECH_1"/>
    <property type="match status" value="1"/>
</dbReference>